<dbReference type="PROSITE" id="PS50089">
    <property type="entry name" value="ZF_RING_2"/>
    <property type="match status" value="1"/>
</dbReference>
<organism evidence="7 8">
    <name type="scientific">Skeletonema marinoi</name>
    <dbReference type="NCBI Taxonomy" id="267567"/>
    <lineage>
        <taxon>Eukaryota</taxon>
        <taxon>Sar</taxon>
        <taxon>Stramenopiles</taxon>
        <taxon>Ochrophyta</taxon>
        <taxon>Bacillariophyta</taxon>
        <taxon>Coscinodiscophyceae</taxon>
        <taxon>Thalassiosirophycidae</taxon>
        <taxon>Thalassiosirales</taxon>
        <taxon>Skeletonemataceae</taxon>
        <taxon>Skeletonema</taxon>
        <taxon>Skeletonema marinoi-dohrnii complex</taxon>
    </lineage>
</organism>
<feature type="compositionally biased region" description="Acidic residues" evidence="5">
    <location>
        <begin position="467"/>
        <end position="478"/>
    </location>
</feature>
<evidence type="ECO:0000256" key="4">
    <source>
        <dbReference type="PROSITE-ProRule" id="PRU00175"/>
    </source>
</evidence>
<keyword evidence="7" id="KW-0012">Acyltransferase</keyword>
<dbReference type="EMBL" id="JATAAI010000007">
    <property type="protein sequence ID" value="KAK1744554.1"/>
    <property type="molecule type" value="Genomic_DNA"/>
</dbReference>
<gene>
    <name evidence="7" type="ORF">QTG54_005087</name>
</gene>
<keyword evidence="1" id="KW-0479">Metal-binding</keyword>
<evidence type="ECO:0000256" key="2">
    <source>
        <dbReference type="ARBA" id="ARBA00022771"/>
    </source>
</evidence>
<feature type="region of interest" description="Disordered" evidence="5">
    <location>
        <begin position="350"/>
        <end position="407"/>
    </location>
</feature>
<feature type="compositionally biased region" description="Low complexity" evidence="5">
    <location>
        <begin position="55"/>
        <end position="67"/>
    </location>
</feature>
<feature type="region of interest" description="Disordered" evidence="5">
    <location>
        <begin position="799"/>
        <end position="831"/>
    </location>
</feature>
<evidence type="ECO:0000313" key="8">
    <source>
        <dbReference type="Proteomes" id="UP001224775"/>
    </source>
</evidence>
<comment type="caution">
    <text evidence="7">The sequence shown here is derived from an EMBL/GenBank/DDBJ whole genome shotgun (WGS) entry which is preliminary data.</text>
</comment>
<evidence type="ECO:0000256" key="1">
    <source>
        <dbReference type="ARBA" id="ARBA00022723"/>
    </source>
</evidence>
<dbReference type="AlphaFoldDB" id="A0AAD9DFR6"/>
<feature type="compositionally biased region" description="Low complexity" evidence="5">
    <location>
        <begin position="718"/>
        <end position="730"/>
    </location>
</feature>
<dbReference type="InterPro" id="IPR047126">
    <property type="entry name" value="RNF141-like"/>
</dbReference>
<dbReference type="CDD" id="cd16574">
    <property type="entry name" value="RING-HC_Topors"/>
    <property type="match status" value="1"/>
</dbReference>
<evidence type="ECO:0000313" key="7">
    <source>
        <dbReference type="EMBL" id="KAK1744554.1"/>
    </source>
</evidence>
<feature type="compositionally biased region" description="Polar residues" evidence="5">
    <location>
        <begin position="398"/>
        <end position="407"/>
    </location>
</feature>
<name>A0AAD9DFR6_9STRA</name>
<keyword evidence="8" id="KW-1185">Reference proteome</keyword>
<dbReference type="Proteomes" id="UP001224775">
    <property type="component" value="Unassembled WGS sequence"/>
</dbReference>
<accession>A0AAD9DFR6</accession>
<feature type="compositionally biased region" description="Low complexity" evidence="5">
    <location>
        <begin position="640"/>
        <end position="668"/>
    </location>
</feature>
<dbReference type="SMART" id="SM00184">
    <property type="entry name" value="RING"/>
    <property type="match status" value="1"/>
</dbReference>
<feature type="compositionally biased region" description="Polar residues" evidence="5">
    <location>
        <begin position="103"/>
        <end position="124"/>
    </location>
</feature>
<evidence type="ECO:0000256" key="5">
    <source>
        <dbReference type="SAM" id="MobiDB-lite"/>
    </source>
</evidence>
<dbReference type="InterPro" id="IPR058746">
    <property type="entry name" value="Znf_RING-type_Topors"/>
</dbReference>
<feature type="compositionally biased region" description="Acidic residues" evidence="5">
    <location>
        <begin position="140"/>
        <end position="150"/>
    </location>
</feature>
<keyword evidence="3" id="KW-0862">Zinc</keyword>
<evidence type="ECO:0000256" key="3">
    <source>
        <dbReference type="ARBA" id="ARBA00022833"/>
    </source>
</evidence>
<feature type="compositionally biased region" description="Low complexity" evidence="5">
    <location>
        <begin position="125"/>
        <end position="139"/>
    </location>
</feature>
<dbReference type="GO" id="GO:0008270">
    <property type="term" value="F:zinc ion binding"/>
    <property type="evidence" value="ECO:0007669"/>
    <property type="project" value="UniProtKB-KW"/>
</dbReference>
<keyword evidence="2 4" id="KW-0863">Zinc-finger</keyword>
<feature type="domain" description="RING-type" evidence="6">
    <location>
        <begin position="746"/>
        <end position="787"/>
    </location>
</feature>
<protein>
    <submittedName>
        <fullName evidence="7">E3 ubiquitin-protein ligase, Topors family</fullName>
        <ecNumber evidence="7">2.3.2.27</ecNumber>
    </submittedName>
</protein>
<feature type="region of interest" description="Disordered" evidence="5">
    <location>
        <begin position="25"/>
        <end position="67"/>
    </location>
</feature>
<feature type="compositionally biased region" description="Low complexity" evidence="5">
    <location>
        <begin position="282"/>
        <end position="300"/>
    </location>
</feature>
<proteinExistence type="predicted"/>
<dbReference type="SUPFAM" id="SSF57850">
    <property type="entry name" value="RING/U-box"/>
    <property type="match status" value="1"/>
</dbReference>
<feature type="region of interest" description="Disordered" evidence="5">
    <location>
        <begin position="277"/>
        <end position="335"/>
    </location>
</feature>
<feature type="region of interest" description="Disordered" evidence="5">
    <location>
        <begin position="869"/>
        <end position="925"/>
    </location>
</feature>
<dbReference type="EC" id="2.3.2.27" evidence="7"/>
<dbReference type="PROSITE" id="PS00518">
    <property type="entry name" value="ZF_RING_1"/>
    <property type="match status" value="1"/>
</dbReference>
<feature type="compositionally biased region" description="Low complexity" evidence="5">
    <location>
        <begin position="870"/>
        <end position="911"/>
    </location>
</feature>
<feature type="region of interest" description="Disordered" evidence="5">
    <location>
        <begin position="611"/>
        <end position="685"/>
    </location>
</feature>
<feature type="region of interest" description="Disordered" evidence="5">
    <location>
        <begin position="100"/>
        <end position="150"/>
    </location>
</feature>
<dbReference type="Pfam" id="PF13639">
    <property type="entry name" value="zf-RING_2"/>
    <property type="match status" value="1"/>
</dbReference>
<dbReference type="InterPro" id="IPR017907">
    <property type="entry name" value="Znf_RING_CS"/>
</dbReference>
<feature type="region of interest" description="Disordered" evidence="5">
    <location>
        <begin position="698"/>
        <end position="735"/>
    </location>
</feature>
<feature type="compositionally biased region" description="Polar residues" evidence="5">
    <location>
        <begin position="614"/>
        <end position="626"/>
    </location>
</feature>
<sequence length="1065" mass="114804">MSSYDDWWTTGGDATALTTSSFTDNNVNVNGGGGIEAPRPSRRRTPSPSFDVTETSTNNQNSNTATLLSSPVVATTARSALERWLGDTYFTTTANANAATNNINSSQSRNDNLNVNGPTTTTMTSNNGNNNSPNNNDNSADNESDDEDEDEWARLTISTASGIDNIMTPTNINSTNLPLETMANLATANALATTELLNARLFEHISGGSGSGADNDTVGAAVERVGSGVTASAAAAAAVGPPDSFASLYALNYGIGGAPTGTTTAFASSASRSNIGGSIDITSSSTRSSFTPVTSTSQSTSPPPQSTTLPAHQRRQQQRLRDYQRQQQQQQLRHYERQYQQRLRSNLITASMSSSISRQQQRQRELMQEFGEGSRSSGQQHTQTQQQQRQPTHHQYLPRTSRSSLQSIERARSLAGIRERRLQREQNNNNHHLEEQFSTSDWNTYQSVRAELNDRRTAADAAADAALNDDDGGEGEDDDVESVEIDIESFEGGEDSGTNGDEEYPFINDLVNDYNRRAIANNRSTGVIIARSNWDPHQTIRRGITEEHERTGREYREIAIEWVRLGRAEFIPGIGRLGDLPPLSLNHGGGEDEEEEELPILEDNEFSLFASARPPSSASDNSSNMPGLQPMDQEGSDGGSPSTATTTTAASSSAASSASPVVANVPTSTTNTAVPTRRSRRQAAVQCMERISAAIATGGMGSDYNNDSADESKKQPTTKKSPSSKKAPPSEVAGKPSAIFSKTATCCICLEVPTEEELSAINGCDHPYCFTCIETWANRENTCPLCKARFTNIEKVNFKSSKRKRGGGEMSSSSSERKSKKVRTRNQRADINMSNPLQGLFASIEASGALPAQIAQLLFSGLGGPTFGGRPRPSAAAAAASRASSRSTSTTAAASTTSAAAAASRPSTQSRFSQRGPMHMTTTSITLPPILDMPTLDPFGLSSVPSFGSPFGGTFGGGPPTPWNSSPHHHRPLHSHTAVLPLLVLARRELLLRRPRLPHHHLIIQGPALKGFWRDMMTICFDHSLHPHRRQVNIMHHINDEVVAPRVEHVNLTSIVSVEKLILTP</sequence>
<dbReference type="InterPro" id="IPR013083">
    <property type="entry name" value="Znf_RING/FYVE/PHD"/>
</dbReference>
<feature type="compositionally biased region" description="Low complexity" evidence="5">
    <location>
        <begin position="379"/>
        <end position="395"/>
    </location>
</feature>
<feature type="region of interest" description="Disordered" evidence="5">
    <location>
        <begin position="456"/>
        <end position="478"/>
    </location>
</feature>
<reference evidence="7" key="1">
    <citation type="submission" date="2023-06" db="EMBL/GenBank/DDBJ databases">
        <title>Survivors Of The Sea: Transcriptome response of Skeletonema marinoi to long-term dormancy.</title>
        <authorList>
            <person name="Pinder M.I.M."/>
            <person name="Kourtchenko O."/>
            <person name="Robertson E.K."/>
            <person name="Larsson T."/>
            <person name="Maumus F."/>
            <person name="Osuna-Cruz C.M."/>
            <person name="Vancaester E."/>
            <person name="Stenow R."/>
            <person name="Vandepoele K."/>
            <person name="Ploug H."/>
            <person name="Bruchert V."/>
            <person name="Godhe A."/>
            <person name="Topel M."/>
        </authorList>
    </citation>
    <scope>NUCLEOTIDE SEQUENCE</scope>
    <source>
        <strain evidence="7">R05AC</strain>
    </source>
</reference>
<dbReference type="InterPro" id="IPR001841">
    <property type="entry name" value="Znf_RING"/>
</dbReference>
<evidence type="ECO:0000259" key="6">
    <source>
        <dbReference type="PROSITE" id="PS50089"/>
    </source>
</evidence>
<dbReference type="Gene3D" id="3.30.40.10">
    <property type="entry name" value="Zinc/RING finger domain, C3HC4 (zinc finger)"/>
    <property type="match status" value="1"/>
</dbReference>
<keyword evidence="7" id="KW-0808">Transferase</keyword>
<dbReference type="GO" id="GO:0061630">
    <property type="term" value="F:ubiquitin protein ligase activity"/>
    <property type="evidence" value="ECO:0007669"/>
    <property type="project" value="UniProtKB-EC"/>
</dbReference>
<feature type="region of interest" description="Disordered" evidence="5">
    <location>
        <begin position="576"/>
        <end position="597"/>
    </location>
</feature>
<dbReference type="PANTHER" id="PTHR12109">
    <property type="entry name" value="RING FINGER PROTEIN 141-RELATED"/>
    <property type="match status" value="1"/>
</dbReference>